<comment type="caution">
    <text evidence="3">The sequence shown here is derived from an EMBL/GenBank/DDBJ whole genome shotgun (WGS) entry which is preliminary data.</text>
</comment>
<keyword evidence="2" id="KW-0472">Membrane</keyword>
<dbReference type="Pfam" id="PF04203">
    <property type="entry name" value="Sortase"/>
    <property type="match status" value="1"/>
</dbReference>
<dbReference type="STRING" id="1802595.A2134_00260"/>
<accession>A0A1G1WEC4</accession>
<dbReference type="Proteomes" id="UP000178162">
    <property type="component" value="Unassembled WGS sequence"/>
</dbReference>
<protein>
    <recommendedName>
        <fullName evidence="5">Sortase</fullName>
    </recommendedName>
</protein>
<name>A0A1G1WEC4_9BACT</name>
<evidence type="ECO:0000256" key="2">
    <source>
        <dbReference type="SAM" id="Phobius"/>
    </source>
</evidence>
<dbReference type="SUPFAM" id="SSF63817">
    <property type="entry name" value="Sortase"/>
    <property type="match status" value="1"/>
</dbReference>
<evidence type="ECO:0000313" key="4">
    <source>
        <dbReference type="Proteomes" id="UP000178162"/>
    </source>
</evidence>
<dbReference type="InterPro" id="IPR005754">
    <property type="entry name" value="Sortase"/>
</dbReference>
<dbReference type="GO" id="GO:0016787">
    <property type="term" value="F:hydrolase activity"/>
    <property type="evidence" value="ECO:0007669"/>
    <property type="project" value="UniProtKB-KW"/>
</dbReference>
<dbReference type="AlphaFoldDB" id="A0A1G1WEC4"/>
<dbReference type="Gene3D" id="2.40.260.10">
    <property type="entry name" value="Sortase"/>
    <property type="match status" value="1"/>
</dbReference>
<sequence length="224" mass="25810">MDKRKRFWAFVALRTLANFLIILGIVFAFLSFWPFVKEELSYRWDRFFGRENTIAEVIQGNKEEVVKQLPPIKATPVNKDFSIVIEKIKVNAPIIADVDSTSYRDYIQALKKGVAHAKGTAVPGSVDKPNNNVFLFAHSTLNFWDVPKYNAVFFLLRKLEKGDRIVTFYKAKRYDYIVFDKRVVEANDVKYLTSPSKDPILTLQTCDPPGTQLRRLIVTAKLDQ</sequence>
<reference evidence="3 4" key="1">
    <citation type="journal article" date="2016" name="Nat. Commun.">
        <title>Thousands of microbial genomes shed light on interconnected biogeochemical processes in an aquifer system.</title>
        <authorList>
            <person name="Anantharaman K."/>
            <person name="Brown C.T."/>
            <person name="Hug L.A."/>
            <person name="Sharon I."/>
            <person name="Castelle C.J."/>
            <person name="Probst A.J."/>
            <person name="Thomas B.C."/>
            <person name="Singh A."/>
            <person name="Wilkins M.J."/>
            <person name="Karaoz U."/>
            <person name="Brodie E.L."/>
            <person name="Williams K.H."/>
            <person name="Hubbard S.S."/>
            <person name="Banfield J.F."/>
        </authorList>
    </citation>
    <scope>NUCLEOTIDE SEQUENCE [LARGE SCALE GENOMIC DNA]</scope>
</reference>
<proteinExistence type="predicted"/>
<keyword evidence="2" id="KW-0812">Transmembrane</keyword>
<keyword evidence="2" id="KW-1133">Transmembrane helix</keyword>
<evidence type="ECO:0000256" key="1">
    <source>
        <dbReference type="ARBA" id="ARBA00022801"/>
    </source>
</evidence>
<dbReference type="NCBIfam" id="TIGR01076">
    <property type="entry name" value="sortase_fam"/>
    <property type="match status" value="1"/>
</dbReference>
<evidence type="ECO:0008006" key="5">
    <source>
        <dbReference type="Google" id="ProtNLM"/>
    </source>
</evidence>
<feature type="transmembrane region" description="Helical" evidence="2">
    <location>
        <begin position="7"/>
        <end position="33"/>
    </location>
</feature>
<dbReference type="EMBL" id="MHCR01000007">
    <property type="protein sequence ID" value="OGY25830.1"/>
    <property type="molecule type" value="Genomic_DNA"/>
</dbReference>
<dbReference type="InterPro" id="IPR023365">
    <property type="entry name" value="Sortase_dom-sf"/>
</dbReference>
<gene>
    <name evidence="3" type="ORF">A2134_00260</name>
</gene>
<evidence type="ECO:0000313" key="3">
    <source>
        <dbReference type="EMBL" id="OGY25830.1"/>
    </source>
</evidence>
<keyword evidence="1" id="KW-0378">Hydrolase</keyword>
<organism evidence="3 4">
    <name type="scientific">Candidatus Woykebacteria bacterium RBG_16_39_9b</name>
    <dbReference type="NCBI Taxonomy" id="1802595"/>
    <lineage>
        <taxon>Bacteria</taxon>
        <taxon>Candidatus Woykeibacteriota</taxon>
    </lineage>
</organism>